<dbReference type="RefSeq" id="WP_218869999.1">
    <property type="nucleotide sequence ID" value="NZ_BSEW01000001.1"/>
</dbReference>
<gene>
    <name evidence="1" type="ORF">BJ984_001406</name>
</gene>
<dbReference type="InterPro" id="IPR038056">
    <property type="entry name" value="YjbR-like_sf"/>
</dbReference>
<keyword evidence="2" id="KW-1185">Reference proteome</keyword>
<sequence length="64" mass="6880">MPPYFGPAGWLAIDLGPRTDWAFVAELLDTSYRQVALKRHLAALALSGLTPNPATAVSADGRRD</sequence>
<proteinExistence type="predicted"/>
<reference evidence="1 2" key="1">
    <citation type="submission" date="2020-07" db="EMBL/GenBank/DDBJ databases">
        <title>Sequencing the genomes of 1000 actinobacteria strains.</title>
        <authorList>
            <person name="Klenk H.-P."/>
        </authorList>
    </citation>
    <scope>NUCLEOTIDE SEQUENCE [LARGE SCALE GENOMIC DNA]</scope>
    <source>
        <strain evidence="1 2">DSM 26474</strain>
    </source>
</reference>
<name>A0A852SN42_9MICO</name>
<dbReference type="EMBL" id="JACCBM010000001">
    <property type="protein sequence ID" value="NYD70248.1"/>
    <property type="molecule type" value="Genomic_DNA"/>
</dbReference>
<dbReference type="SUPFAM" id="SSF142906">
    <property type="entry name" value="YjbR-like"/>
    <property type="match status" value="1"/>
</dbReference>
<comment type="caution">
    <text evidence="1">The sequence shown here is derived from an EMBL/GenBank/DDBJ whole genome shotgun (WGS) entry which is preliminary data.</text>
</comment>
<accession>A0A852SN42</accession>
<protein>
    <submittedName>
        <fullName evidence="1">Uncharacterized protein</fullName>
    </submittedName>
</protein>
<evidence type="ECO:0000313" key="1">
    <source>
        <dbReference type="EMBL" id="NYD70248.1"/>
    </source>
</evidence>
<dbReference type="Proteomes" id="UP000549913">
    <property type="component" value="Unassembled WGS sequence"/>
</dbReference>
<dbReference type="AlphaFoldDB" id="A0A852SN42"/>
<organism evidence="1 2">
    <name type="scientific">Herbiconiux flava</name>
    <dbReference type="NCBI Taxonomy" id="881268"/>
    <lineage>
        <taxon>Bacteria</taxon>
        <taxon>Bacillati</taxon>
        <taxon>Actinomycetota</taxon>
        <taxon>Actinomycetes</taxon>
        <taxon>Micrococcales</taxon>
        <taxon>Microbacteriaceae</taxon>
        <taxon>Herbiconiux</taxon>
    </lineage>
</organism>
<evidence type="ECO:0000313" key="2">
    <source>
        <dbReference type="Proteomes" id="UP000549913"/>
    </source>
</evidence>